<keyword evidence="5 8" id="KW-0520">NAD</keyword>
<dbReference type="Gene3D" id="3.40.1190.20">
    <property type="match status" value="1"/>
</dbReference>
<dbReference type="RefSeq" id="XP_018226527.1">
    <property type="nucleotide sequence ID" value="XM_018369878.1"/>
</dbReference>
<comment type="similarity">
    <text evidence="8">Belongs to the NnrD/CARKD family.</text>
</comment>
<protein>
    <recommendedName>
        <fullName evidence="8">ATP-dependent (S)-NAD(P)H-hydrate dehydratase</fullName>
        <ecNumber evidence="8">4.2.1.93</ecNumber>
    </recommendedName>
    <alternativeName>
        <fullName evidence="8">ATP-dependent NAD(P)HX dehydratase</fullName>
    </alternativeName>
</protein>
<dbReference type="GO" id="GO:0110051">
    <property type="term" value="P:metabolite repair"/>
    <property type="evidence" value="ECO:0007669"/>
    <property type="project" value="TreeGrafter"/>
</dbReference>
<feature type="binding site" evidence="8">
    <location>
        <begin position="169"/>
        <end position="175"/>
    </location>
    <ligand>
        <name>(6S)-NADPHX</name>
        <dbReference type="ChEBI" id="CHEBI:64076"/>
    </ligand>
</feature>
<evidence type="ECO:0000313" key="11">
    <source>
        <dbReference type="Proteomes" id="UP000054454"/>
    </source>
</evidence>
<feature type="binding site" evidence="8">
    <location>
        <begin position="203"/>
        <end position="207"/>
    </location>
    <ligand>
        <name>ATP</name>
        <dbReference type="ChEBI" id="CHEBI:30616"/>
    </ligand>
</feature>
<feature type="binding site" evidence="8">
    <location>
        <begin position="222"/>
        <end position="231"/>
    </location>
    <ligand>
        <name>ATP</name>
        <dbReference type="ChEBI" id="CHEBI:30616"/>
    </ligand>
</feature>
<comment type="caution">
    <text evidence="10">The sequence shown here is derived from an EMBL/GenBank/DDBJ whole genome shotgun (WGS) entry which is preliminary data.</text>
</comment>
<dbReference type="GO" id="GO:0005524">
    <property type="term" value="F:ATP binding"/>
    <property type="evidence" value="ECO:0007669"/>
    <property type="project" value="UniProtKB-KW"/>
</dbReference>
<comment type="cofactor">
    <cofactor evidence="8">
        <name>Mg(2+)</name>
        <dbReference type="ChEBI" id="CHEBI:18420"/>
    </cofactor>
</comment>
<evidence type="ECO:0000259" key="9">
    <source>
        <dbReference type="PROSITE" id="PS51383"/>
    </source>
</evidence>
<dbReference type="VEuPathDB" id="FungiDB:T552_01289"/>
<dbReference type="GO" id="GO:0005737">
    <property type="term" value="C:cytoplasm"/>
    <property type="evidence" value="ECO:0007669"/>
    <property type="project" value="UniProtKB-SubCell"/>
</dbReference>
<dbReference type="AlphaFoldDB" id="A0A0W4ZM10"/>
<evidence type="ECO:0000256" key="5">
    <source>
        <dbReference type="ARBA" id="ARBA00023027"/>
    </source>
</evidence>
<evidence type="ECO:0000256" key="1">
    <source>
        <dbReference type="ARBA" id="ARBA00022553"/>
    </source>
</evidence>
<feature type="domain" description="YjeF C-terminal" evidence="9">
    <location>
        <begin position="7"/>
        <end position="321"/>
    </location>
</feature>
<keyword evidence="11" id="KW-1185">Reference proteome</keyword>
<keyword evidence="1 8" id="KW-0597">Phosphoprotein</keyword>
<dbReference type="GeneID" id="28936080"/>
<accession>A0A0W4ZM10</accession>
<dbReference type="GO" id="GO:0047453">
    <property type="term" value="F:ATP-dependent NAD(P)H-hydrate dehydratase activity"/>
    <property type="evidence" value="ECO:0007669"/>
    <property type="project" value="UniProtKB-UniRule"/>
</dbReference>
<sequence>MFNPEKILSDLRKMIPPLLDSFHKGQAGRIAIIGGSENYTGAPFFSCMSSMLFGADLGYIICEPGAGKVIKTYSPDLIVYPLMRLSTRALDTVSSMIVSNISQLLDRLHVIVVGPGLGRDPLMLDTASGIILEARRRRIPIVVDADGLYCIQDKPEIIMGYKDCVLTPNVAEFSRLCHKFHIDENSSCENLANSLGGVTILKKGKIDDISNGLMTLNVNVNGSLRRCGGQGDVLVGILSTLLAWRRAYLENLWEYDSNEAKICIYNTSHDKSLNKDELLMIASYGAAFATRYCSYLAFKRKKRAMRATDLMDAIGEVYELLSEG</sequence>
<dbReference type="InterPro" id="IPR017953">
    <property type="entry name" value="Carbohydrate_kinase_pred_CS"/>
</dbReference>
<keyword evidence="2 8" id="KW-0547">Nucleotide-binding</keyword>
<evidence type="ECO:0000256" key="6">
    <source>
        <dbReference type="ARBA" id="ARBA00023239"/>
    </source>
</evidence>
<keyword evidence="4" id="KW-0521">NADP</keyword>
<dbReference type="PANTHER" id="PTHR12592">
    <property type="entry name" value="ATP-DEPENDENT (S)-NAD(P)H-HYDRATE DEHYDRATASE FAMILY MEMBER"/>
    <property type="match status" value="1"/>
</dbReference>
<dbReference type="SUPFAM" id="SSF53613">
    <property type="entry name" value="Ribokinase-like"/>
    <property type="match status" value="1"/>
</dbReference>
<evidence type="ECO:0000256" key="4">
    <source>
        <dbReference type="ARBA" id="ARBA00022857"/>
    </source>
</evidence>
<dbReference type="Pfam" id="PF01256">
    <property type="entry name" value="Carb_kinase"/>
    <property type="match status" value="1"/>
</dbReference>
<dbReference type="EC" id="4.2.1.93" evidence="8"/>
<gene>
    <name evidence="10" type="ORF">T552_01289</name>
</gene>
<dbReference type="PANTHER" id="PTHR12592:SF0">
    <property type="entry name" value="ATP-DEPENDENT (S)-NAD(P)H-HYDRATE DEHYDRATASE"/>
    <property type="match status" value="1"/>
</dbReference>
<evidence type="ECO:0000256" key="3">
    <source>
        <dbReference type="ARBA" id="ARBA00022840"/>
    </source>
</evidence>
<keyword evidence="3 8" id="KW-0067">ATP-binding</keyword>
<dbReference type="GO" id="GO:0046496">
    <property type="term" value="P:nicotinamide nucleotide metabolic process"/>
    <property type="evidence" value="ECO:0007669"/>
    <property type="project" value="UniProtKB-UniRule"/>
</dbReference>
<keyword evidence="6 8" id="KW-0456">Lyase</keyword>
<dbReference type="FunFam" id="3.40.1190.20:FF:000023">
    <property type="entry name" value="ATP-dependent (S)-NAD(P)H-hydrate dehydratase"/>
    <property type="match status" value="1"/>
</dbReference>
<comment type="function">
    <text evidence="8">Catalyzes the dehydration of the S-form of NAD(P)HX at the expense of ATP, which is converted to ADP. Together with NAD(P)HX epimerase, which catalyzes the epimerization of the S- and R-forms, the enzyme allows the repair of both epimers of NAD(P)HX, a damaged form of NAD(P)H that is a result of enzymatic or heat-dependent hydration.</text>
</comment>
<evidence type="ECO:0000256" key="8">
    <source>
        <dbReference type="HAMAP-Rule" id="MF_03157"/>
    </source>
</evidence>
<feature type="binding site" evidence="8">
    <location>
        <position position="232"/>
    </location>
    <ligand>
        <name>(6S)-NADPHX</name>
        <dbReference type="ChEBI" id="CHEBI:64076"/>
    </ligand>
</feature>
<reference evidence="11" key="1">
    <citation type="journal article" date="2016" name="Nat. Commun.">
        <title>Genome analysis of three Pneumocystis species reveals adaptation mechanisms to life exclusively in mammalian hosts.</title>
        <authorList>
            <person name="Ma L."/>
            <person name="Chen Z."/>
            <person name="Huang D.W."/>
            <person name="Kutty G."/>
            <person name="Ishihara M."/>
            <person name="Wang H."/>
            <person name="Abouelleil A."/>
            <person name="Bishop L."/>
            <person name="Davey E."/>
            <person name="Deng R."/>
            <person name="Deng X."/>
            <person name="Fan L."/>
            <person name="Fantoni G."/>
            <person name="Fitzgerald M."/>
            <person name="Gogineni E."/>
            <person name="Goldberg J.M."/>
            <person name="Handley G."/>
            <person name="Hu X."/>
            <person name="Huber C."/>
            <person name="Jiao X."/>
            <person name="Jones K."/>
            <person name="Levin J.Z."/>
            <person name="Liu Y."/>
            <person name="Macdonald P."/>
            <person name="Melnikov A."/>
            <person name="Raley C."/>
            <person name="Sassi M."/>
            <person name="Sherman B.T."/>
            <person name="Song X."/>
            <person name="Sykes S."/>
            <person name="Tran B."/>
            <person name="Walsh L."/>
            <person name="Xia Y."/>
            <person name="Yang J."/>
            <person name="Young S."/>
            <person name="Zeng Q."/>
            <person name="Zheng X."/>
            <person name="Stephens R."/>
            <person name="Nusbaum C."/>
            <person name="Birren B.W."/>
            <person name="Azadi P."/>
            <person name="Lempicki R.A."/>
            <person name="Cuomo C.A."/>
            <person name="Kovacs J.A."/>
        </authorList>
    </citation>
    <scope>NUCLEOTIDE SEQUENCE [LARGE SCALE GENOMIC DNA]</scope>
    <source>
        <strain evidence="11">B80</strain>
    </source>
</reference>
<evidence type="ECO:0000256" key="7">
    <source>
        <dbReference type="ARBA" id="ARBA00047472"/>
    </source>
</evidence>
<dbReference type="InterPro" id="IPR000631">
    <property type="entry name" value="CARKD"/>
</dbReference>
<comment type="catalytic activity">
    <reaction evidence="7 8">
        <text>(6S)-NADPHX + ATP = ADP + phosphate + NADPH + H(+)</text>
        <dbReference type="Rhea" id="RHEA:32231"/>
        <dbReference type="ChEBI" id="CHEBI:15378"/>
        <dbReference type="ChEBI" id="CHEBI:30616"/>
        <dbReference type="ChEBI" id="CHEBI:43474"/>
        <dbReference type="ChEBI" id="CHEBI:57783"/>
        <dbReference type="ChEBI" id="CHEBI:64076"/>
        <dbReference type="ChEBI" id="CHEBI:456216"/>
        <dbReference type="EC" id="4.2.1.93"/>
    </reaction>
</comment>
<proteinExistence type="inferred from homology"/>
<organism evidence="10 11">
    <name type="scientific">Pneumocystis carinii (strain B80)</name>
    <name type="common">Rat pneumocystis pneumonia agent</name>
    <name type="synonym">Pneumocystis carinii f. sp. carinii</name>
    <dbReference type="NCBI Taxonomy" id="1408658"/>
    <lineage>
        <taxon>Eukaryota</taxon>
        <taxon>Fungi</taxon>
        <taxon>Dikarya</taxon>
        <taxon>Ascomycota</taxon>
        <taxon>Taphrinomycotina</taxon>
        <taxon>Pneumocystomycetes</taxon>
        <taxon>Pneumocystaceae</taxon>
        <taxon>Pneumocystis</taxon>
    </lineage>
</organism>
<dbReference type="InterPro" id="IPR029056">
    <property type="entry name" value="Ribokinase-like"/>
</dbReference>
<dbReference type="Proteomes" id="UP000054454">
    <property type="component" value="Unassembled WGS sequence"/>
</dbReference>
<name>A0A0W4ZM10_PNEC8</name>
<dbReference type="PROSITE" id="PS51383">
    <property type="entry name" value="YJEF_C_3"/>
    <property type="match status" value="1"/>
</dbReference>
<dbReference type="NCBIfam" id="TIGR00196">
    <property type="entry name" value="yjeF_cterm"/>
    <property type="match status" value="1"/>
</dbReference>
<keyword evidence="8" id="KW-0963">Cytoplasm</keyword>
<evidence type="ECO:0000313" key="10">
    <source>
        <dbReference type="EMBL" id="KTW29334.1"/>
    </source>
</evidence>
<dbReference type="CDD" id="cd01171">
    <property type="entry name" value="YXKO-related"/>
    <property type="match status" value="1"/>
</dbReference>
<comment type="subcellular location">
    <subcellularLocation>
        <location evidence="8">Cytoplasm</location>
    </subcellularLocation>
</comment>
<dbReference type="EMBL" id="LFVZ01000005">
    <property type="protein sequence ID" value="KTW29334.1"/>
    <property type="molecule type" value="Genomic_DNA"/>
</dbReference>
<dbReference type="PROSITE" id="PS01049">
    <property type="entry name" value="YJEF_C_1"/>
    <property type="match status" value="1"/>
</dbReference>
<feature type="binding site" evidence="8">
    <location>
        <position position="116"/>
    </location>
    <ligand>
        <name>(6S)-NADPHX</name>
        <dbReference type="ChEBI" id="CHEBI:64076"/>
    </ligand>
</feature>
<dbReference type="OrthoDB" id="8110916at2759"/>
<comment type="catalytic activity">
    <reaction evidence="8">
        <text>(6S)-NADHX + ATP = ADP + phosphate + NADH + H(+)</text>
        <dbReference type="Rhea" id="RHEA:19017"/>
        <dbReference type="ChEBI" id="CHEBI:15378"/>
        <dbReference type="ChEBI" id="CHEBI:30616"/>
        <dbReference type="ChEBI" id="CHEBI:43474"/>
        <dbReference type="ChEBI" id="CHEBI:57945"/>
        <dbReference type="ChEBI" id="CHEBI:64074"/>
        <dbReference type="ChEBI" id="CHEBI:456216"/>
        <dbReference type="EC" id="4.2.1.93"/>
    </reaction>
</comment>
<evidence type="ECO:0000256" key="2">
    <source>
        <dbReference type="ARBA" id="ARBA00022741"/>
    </source>
</evidence>
<dbReference type="HAMAP" id="MF_01965">
    <property type="entry name" value="NADHX_dehydratase"/>
    <property type="match status" value="1"/>
</dbReference>